<evidence type="ECO:0000313" key="2">
    <source>
        <dbReference type="Proteomes" id="UP001358193"/>
    </source>
</evidence>
<evidence type="ECO:0000313" key="1">
    <source>
        <dbReference type="EMBL" id="WQJ53619.1"/>
    </source>
</evidence>
<reference evidence="1 2" key="1">
    <citation type="submission" date="2023-11" db="EMBL/GenBank/DDBJ databases">
        <authorList>
            <person name="Cook R."/>
            <person name="Crisci M."/>
            <person name="Pye H."/>
            <person name="Adriaenssens E."/>
            <person name="Santini J."/>
        </authorList>
    </citation>
    <scope>NUCLEOTIDE SEQUENCE [LARGE SCALE GENOMIC DNA]</scope>
    <source>
        <strain evidence="1">Lak_Megaphage_Sonny</strain>
    </source>
</reference>
<protein>
    <submittedName>
        <fullName evidence="1">Uncharacterized protein</fullName>
    </submittedName>
</protein>
<keyword evidence="2" id="KW-1185">Reference proteome</keyword>
<dbReference type="Proteomes" id="UP001358193">
    <property type="component" value="Segment"/>
</dbReference>
<organism evidence="1 2">
    <name type="scientific">phage Lak_Megaphage_Sonny</name>
    <dbReference type="NCBI Taxonomy" id="3109229"/>
    <lineage>
        <taxon>Viruses</taxon>
        <taxon>Duplodnaviria</taxon>
        <taxon>Heunggongvirae</taxon>
        <taxon>Uroviricota</taxon>
        <taxon>Caudoviricetes</taxon>
        <taxon>Caudoviricetes code 15 clade</taxon>
    </lineage>
</organism>
<proteinExistence type="predicted"/>
<sequence>MYINKLIYERIIDAISTGIKNGITRLDECDGGDCGGIAVDAGTCMYNNGFNTVGMGNVVPAGYPCMTGADFANDAYNGSGDRFDIFYPGNDKSKKTKKKKKNKIKVYSKK</sequence>
<dbReference type="EMBL" id="OR769223">
    <property type="protein sequence ID" value="WQJ53619.1"/>
    <property type="molecule type" value="Genomic_DNA"/>
</dbReference>
<name>A0ABZ0Z344_9CAUD</name>
<accession>A0ABZ0Z344</accession>